<dbReference type="Gene3D" id="1.10.101.10">
    <property type="entry name" value="PGBD-like superfamily/PGBD"/>
    <property type="match status" value="1"/>
</dbReference>
<evidence type="ECO:0000259" key="3">
    <source>
        <dbReference type="Pfam" id="PF01471"/>
    </source>
</evidence>
<evidence type="ECO:0000313" key="6">
    <source>
        <dbReference type="Proteomes" id="UP000275356"/>
    </source>
</evidence>
<dbReference type="Proteomes" id="UP000275356">
    <property type="component" value="Unassembled WGS sequence"/>
</dbReference>
<feature type="region of interest" description="Disordered" evidence="1">
    <location>
        <begin position="1"/>
        <end position="44"/>
    </location>
</feature>
<keyword evidence="2" id="KW-0812">Transmembrane</keyword>
<dbReference type="InterPro" id="IPR058627">
    <property type="entry name" value="MdtA-like_C"/>
</dbReference>
<dbReference type="InterPro" id="IPR036366">
    <property type="entry name" value="PGBDSf"/>
</dbReference>
<dbReference type="Pfam" id="PF01471">
    <property type="entry name" value="PG_binding_1"/>
    <property type="match status" value="1"/>
</dbReference>
<dbReference type="EMBL" id="RKHQ01000001">
    <property type="protein sequence ID" value="ROR97561.1"/>
    <property type="molecule type" value="Genomic_DNA"/>
</dbReference>
<gene>
    <name evidence="5" type="ORF">EDD28_2161</name>
</gene>
<protein>
    <submittedName>
        <fullName evidence="5">Multidrug efflux pump subunit AcrA (Membrane-fusion protein)</fullName>
    </submittedName>
</protein>
<dbReference type="SUPFAM" id="SSF47090">
    <property type="entry name" value="PGBD-like"/>
    <property type="match status" value="1"/>
</dbReference>
<sequence>MSVETRGQDAAAAPAGTPPAPSPPGPPAEPPPGPSGGGPRPRRRWPWVATGVAVVAAVAVGLGLFLRPPAASAGDDATAVEHETAEVHRGDLTQEIRQKGTLRFADPRSLGTVLEGTITGLPAAGTVIGRGAELLRVDDLPVVLLLGDLPMWRPFESGMADGRDVLQLETNLAELGFFDRTPDEEFTWRTRDAIRRWQKSLGLERTGSIELGRIVFEPSDVRVGSAAAAIGDPASPEALDVTGTAKEIVASVDPNLAAVAVPGAATSVSLPDGTRAEATIESVGSPREEEDGSGGKDLKIPLVLRLDDPSQGEALDNVGVTLQLSRVIREDALLVPVLALLAAPEGGFAVQVLDGGAVRDVPIEIGAFAGSMVEVTGGELAEGDEVVVGR</sequence>
<feature type="transmembrane region" description="Helical" evidence="2">
    <location>
        <begin position="45"/>
        <end position="66"/>
    </location>
</feature>
<dbReference type="InterPro" id="IPR002477">
    <property type="entry name" value="Peptidoglycan-bd-like"/>
</dbReference>
<dbReference type="AlphaFoldDB" id="A0A3N2DCP9"/>
<organism evidence="5 6">
    <name type="scientific">Salana multivorans</name>
    <dbReference type="NCBI Taxonomy" id="120377"/>
    <lineage>
        <taxon>Bacteria</taxon>
        <taxon>Bacillati</taxon>
        <taxon>Actinomycetota</taxon>
        <taxon>Actinomycetes</taxon>
        <taxon>Micrococcales</taxon>
        <taxon>Beutenbergiaceae</taxon>
        <taxon>Salana</taxon>
    </lineage>
</organism>
<name>A0A3N2DCP9_9MICO</name>
<comment type="caution">
    <text evidence="5">The sequence shown here is derived from an EMBL/GenBank/DDBJ whole genome shotgun (WGS) entry which is preliminary data.</text>
</comment>
<feature type="domain" description="Multidrug resistance protein MdtA-like C-terminal permuted SH3" evidence="4">
    <location>
        <begin position="331"/>
        <end position="389"/>
    </location>
</feature>
<dbReference type="OrthoDB" id="3268648at2"/>
<reference evidence="5 6" key="1">
    <citation type="submission" date="2018-11" db="EMBL/GenBank/DDBJ databases">
        <title>Sequencing the genomes of 1000 actinobacteria strains.</title>
        <authorList>
            <person name="Klenk H.-P."/>
        </authorList>
    </citation>
    <scope>NUCLEOTIDE SEQUENCE [LARGE SCALE GENOMIC DNA]</scope>
    <source>
        <strain evidence="5 6">DSM 13521</strain>
    </source>
</reference>
<feature type="domain" description="Peptidoglycan binding-like" evidence="3">
    <location>
        <begin position="162"/>
        <end position="207"/>
    </location>
</feature>
<evidence type="ECO:0000259" key="4">
    <source>
        <dbReference type="Pfam" id="PF25967"/>
    </source>
</evidence>
<feature type="region of interest" description="Disordered" evidence="1">
    <location>
        <begin position="270"/>
        <end position="296"/>
    </location>
</feature>
<evidence type="ECO:0000256" key="1">
    <source>
        <dbReference type="SAM" id="MobiDB-lite"/>
    </source>
</evidence>
<evidence type="ECO:0000256" key="2">
    <source>
        <dbReference type="SAM" id="Phobius"/>
    </source>
</evidence>
<keyword evidence="2" id="KW-0472">Membrane</keyword>
<dbReference type="InterPro" id="IPR036365">
    <property type="entry name" value="PGBD-like_sf"/>
</dbReference>
<dbReference type="Pfam" id="PF25967">
    <property type="entry name" value="RND-MFP_C"/>
    <property type="match status" value="1"/>
</dbReference>
<dbReference type="Gene3D" id="2.40.420.20">
    <property type="match status" value="1"/>
</dbReference>
<dbReference type="RefSeq" id="WP_148059597.1">
    <property type="nucleotide sequence ID" value="NZ_RKHQ01000001.1"/>
</dbReference>
<feature type="compositionally biased region" description="Pro residues" evidence="1">
    <location>
        <begin position="16"/>
        <end position="34"/>
    </location>
</feature>
<keyword evidence="2" id="KW-1133">Transmembrane helix</keyword>
<keyword evidence="6" id="KW-1185">Reference proteome</keyword>
<evidence type="ECO:0000313" key="5">
    <source>
        <dbReference type="EMBL" id="ROR97561.1"/>
    </source>
</evidence>
<accession>A0A3N2DCP9</accession>
<proteinExistence type="predicted"/>